<keyword evidence="3" id="KW-1185">Reference proteome</keyword>
<name>A0ABY9F9N5_9PSED</name>
<evidence type="ECO:0000313" key="3">
    <source>
        <dbReference type="Proteomes" id="UP001224838"/>
    </source>
</evidence>
<evidence type="ECO:0000313" key="2">
    <source>
        <dbReference type="EMBL" id="WLG99522.1"/>
    </source>
</evidence>
<evidence type="ECO:0000259" key="1">
    <source>
        <dbReference type="Pfam" id="PF23296"/>
    </source>
</evidence>
<reference evidence="2 3" key="1">
    <citation type="submission" date="2023-02" db="EMBL/GenBank/DDBJ databases">
        <title>Evolution of Hrp T3SS in non-pathogenic Pseudomonas fluorescens.</title>
        <authorList>
            <person name="Liao K."/>
            <person name="Wei H."/>
            <person name="Gu Y."/>
        </authorList>
    </citation>
    <scope>NUCLEOTIDE SEQUENCE [LARGE SCALE GENOMIC DNA]</scope>
    <source>
        <strain evidence="2 3">FP2034</strain>
    </source>
</reference>
<dbReference type="RefSeq" id="WP_305467827.1">
    <property type="nucleotide sequence ID" value="NZ_CP117425.1"/>
</dbReference>
<proteinExistence type="predicted"/>
<dbReference type="Pfam" id="PF23296">
    <property type="entry name" value="DUF7079"/>
    <property type="match status" value="1"/>
</dbReference>
<dbReference type="Proteomes" id="UP001224838">
    <property type="component" value="Chromosome"/>
</dbReference>
<protein>
    <recommendedName>
        <fullName evidence="1">DUF7079 domain-containing protein</fullName>
    </recommendedName>
</protein>
<dbReference type="InterPro" id="IPR055507">
    <property type="entry name" value="DUF7079"/>
</dbReference>
<gene>
    <name evidence="2" type="ORF">PSH92_19405</name>
</gene>
<organism evidence="2 3">
    <name type="scientific">Pseudomonas beijingensis</name>
    <dbReference type="NCBI Taxonomy" id="2954101"/>
    <lineage>
        <taxon>Bacteria</taxon>
        <taxon>Pseudomonadati</taxon>
        <taxon>Pseudomonadota</taxon>
        <taxon>Gammaproteobacteria</taxon>
        <taxon>Pseudomonadales</taxon>
        <taxon>Pseudomonadaceae</taxon>
        <taxon>Pseudomonas</taxon>
    </lineage>
</organism>
<feature type="domain" description="DUF7079" evidence="1">
    <location>
        <begin position="7"/>
        <end position="83"/>
    </location>
</feature>
<accession>A0ABY9F9N5</accession>
<sequence>MNPADPTRLKIWQALSSLFLDTEMDDLTYDYIARVVLESGYSPSEIRSILWNEVFPVLEANLRSVAGEWVGWTDEWLLEHLIASDGLEPRKGSGSIAKEVDRCWNQVATRLPPGYD</sequence>
<dbReference type="EMBL" id="CP117451">
    <property type="protein sequence ID" value="WLG99522.1"/>
    <property type="molecule type" value="Genomic_DNA"/>
</dbReference>